<evidence type="ECO:0000256" key="1">
    <source>
        <dbReference type="SAM" id="Phobius"/>
    </source>
</evidence>
<keyword evidence="1" id="KW-1133">Transmembrane helix</keyword>
<reference evidence="2 3" key="1">
    <citation type="submission" date="2016-03" db="EMBL/GenBank/DDBJ databases">
        <title>Draft Genome Sequence of the Strain BR 10245 (Bradyrhizobium sp.) isolated from nodules of Centrolobium paraense.</title>
        <authorList>
            <person name="Simoes-Araujo J.L.Sr."/>
            <person name="Barauna A.C."/>
            <person name="Silva K."/>
            <person name="Zilli J.E."/>
        </authorList>
    </citation>
    <scope>NUCLEOTIDE SEQUENCE [LARGE SCALE GENOMIC DNA]</scope>
    <source>
        <strain evidence="2 3">BR 10245</strain>
    </source>
</reference>
<dbReference type="Proteomes" id="UP000076959">
    <property type="component" value="Unassembled WGS sequence"/>
</dbReference>
<proteinExistence type="predicted"/>
<evidence type="ECO:0000313" key="2">
    <source>
        <dbReference type="EMBL" id="OAE97386.1"/>
    </source>
</evidence>
<dbReference type="EMBL" id="LUUB01000125">
    <property type="protein sequence ID" value="OAE97386.1"/>
    <property type="molecule type" value="Genomic_DNA"/>
</dbReference>
<keyword evidence="1" id="KW-0812">Transmembrane</keyword>
<sequence>MTWLAVVTTTFAAVAVVLYFTVFGISHLIDYEPGVRGIDFHLFRRFKIFELKYEKIEKCETRKLFDFSWFDGRLSTLLLALTIGGWPRLTRVMLKMRGGLLRYIFLFPRNPHEFANEVQRNLNALSAR</sequence>
<gene>
    <name evidence="2" type="ORF">AYJ54_35420</name>
</gene>
<dbReference type="AlphaFoldDB" id="A0A176Y640"/>
<keyword evidence="1" id="KW-0472">Membrane</keyword>
<dbReference type="RefSeq" id="WP_063708853.1">
    <property type="nucleotide sequence ID" value="NZ_LUUB01000125.1"/>
</dbReference>
<comment type="caution">
    <text evidence="2">The sequence shown here is derived from an EMBL/GenBank/DDBJ whole genome shotgun (WGS) entry which is preliminary data.</text>
</comment>
<accession>A0A176Y640</accession>
<organism evidence="2 3">
    <name type="scientific">Bradyrhizobium centrolobii</name>
    <dbReference type="NCBI Taxonomy" id="1505087"/>
    <lineage>
        <taxon>Bacteria</taxon>
        <taxon>Pseudomonadati</taxon>
        <taxon>Pseudomonadota</taxon>
        <taxon>Alphaproteobacteria</taxon>
        <taxon>Hyphomicrobiales</taxon>
        <taxon>Nitrobacteraceae</taxon>
        <taxon>Bradyrhizobium</taxon>
    </lineage>
</organism>
<feature type="transmembrane region" description="Helical" evidence="1">
    <location>
        <begin position="6"/>
        <end position="29"/>
    </location>
</feature>
<evidence type="ECO:0000313" key="3">
    <source>
        <dbReference type="Proteomes" id="UP000076959"/>
    </source>
</evidence>
<keyword evidence="3" id="KW-1185">Reference proteome</keyword>
<protein>
    <submittedName>
        <fullName evidence="2">Uncharacterized protein</fullName>
    </submittedName>
</protein>
<name>A0A176Y640_9BRAD</name>